<proteinExistence type="predicted"/>
<gene>
    <name evidence="1" type="ORF">C8N46_105159</name>
</gene>
<protein>
    <submittedName>
        <fullName evidence="1">Uncharacterized protein</fullName>
    </submittedName>
</protein>
<dbReference type="OrthoDB" id="1448001at2"/>
<keyword evidence="2" id="KW-1185">Reference proteome</keyword>
<accession>A0A2T6BY49</accession>
<evidence type="ECO:0000313" key="1">
    <source>
        <dbReference type="EMBL" id="PTX61003.1"/>
    </source>
</evidence>
<dbReference type="Proteomes" id="UP000244090">
    <property type="component" value="Unassembled WGS sequence"/>
</dbReference>
<reference evidence="1 2" key="1">
    <citation type="submission" date="2018-04" db="EMBL/GenBank/DDBJ databases">
        <title>Genomic Encyclopedia of Archaeal and Bacterial Type Strains, Phase II (KMG-II): from individual species to whole genera.</title>
        <authorList>
            <person name="Goeker M."/>
        </authorList>
    </citation>
    <scope>NUCLEOTIDE SEQUENCE [LARGE SCALE GENOMIC DNA]</scope>
    <source>
        <strain evidence="1 2">DSM 25731</strain>
    </source>
</reference>
<comment type="caution">
    <text evidence="1">The sequence shown here is derived from an EMBL/GenBank/DDBJ whole genome shotgun (WGS) entry which is preliminary data.</text>
</comment>
<sequence length="88" mass="9653">MKKKNLKSLTLRKQPVSNLNKMRGGNDSIDVGTVIDTIIDYTINYTRVFSYCPHVTCGCPDPTIPPLTEGILTCRATACEELTCVTCA</sequence>
<dbReference type="EMBL" id="QBKT01000005">
    <property type="protein sequence ID" value="PTX61003.1"/>
    <property type="molecule type" value="Genomic_DNA"/>
</dbReference>
<dbReference type="AlphaFoldDB" id="A0A2T6BY49"/>
<name>A0A2T6BY49_9FLAO</name>
<organism evidence="1 2">
    <name type="scientific">Kordia periserrulae</name>
    <dbReference type="NCBI Taxonomy" id="701523"/>
    <lineage>
        <taxon>Bacteria</taxon>
        <taxon>Pseudomonadati</taxon>
        <taxon>Bacteroidota</taxon>
        <taxon>Flavobacteriia</taxon>
        <taxon>Flavobacteriales</taxon>
        <taxon>Flavobacteriaceae</taxon>
        <taxon>Kordia</taxon>
    </lineage>
</organism>
<evidence type="ECO:0000313" key="2">
    <source>
        <dbReference type="Proteomes" id="UP000244090"/>
    </source>
</evidence>
<dbReference type="RefSeq" id="WP_146169807.1">
    <property type="nucleotide sequence ID" value="NZ_QBKT01000005.1"/>
</dbReference>